<dbReference type="PROSITE" id="PS51112">
    <property type="entry name" value="AMMECR1"/>
    <property type="match status" value="1"/>
</dbReference>
<dbReference type="NCBIfam" id="TIGR04336">
    <property type="entry name" value="AmmeMemoSam_B"/>
    <property type="match status" value="1"/>
</dbReference>
<evidence type="ECO:0000259" key="3">
    <source>
        <dbReference type="PROSITE" id="PS51112"/>
    </source>
</evidence>
<dbReference type="InterPro" id="IPR027485">
    <property type="entry name" value="AMMECR1_N"/>
</dbReference>
<accession>A0A8J7CLI7</accession>
<evidence type="ECO:0000256" key="1">
    <source>
        <dbReference type="ARBA" id="ARBA00006315"/>
    </source>
</evidence>
<dbReference type="Gene3D" id="3.40.830.10">
    <property type="entry name" value="LigB-like"/>
    <property type="match status" value="1"/>
</dbReference>
<evidence type="ECO:0000313" key="5">
    <source>
        <dbReference type="Proteomes" id="UP000648239"/>
    </source>
</evidence>
<dbReference type="PANTHER" id="PTHR11060">
    <property type="entry name" value="PROTEIN MEMO1"/>
    <property type="match status" value="1"/>
</dbReference>
<organism evidence="4 5">
    <name type="scientific">Candidatus Polarisedimenticola svalbardensis</name>
    <dbReference type="NCBI Taxonomy" id="2886004"/>
    <lineage>
        <taxon>Bacteria</taxon>
        <taxon>Pseudomonadati</taxon>
        <taxon>Acidobacteriota</taxon>
        <taxon>Candidatus Polarisedimenticolia</taxon>
        <taxon>Candidatus Polarisedimenticolales</taxon>
        <taxon>Candidatus Polarisedimenticolaceae</taxon>
        <taxon>Candidatus Polarisedimenticola</taxon>
    </lineage>
</organism>
<proteinExistence type="inferred from homology"/>
<evidence type="ECO:0000256" key="2">
    <source>
        <dbReference type="HAMAP-Rule" id="MF_00055"/>
    </source>
</evidence>
<dbReference type="InterPro" id="IPR023473">
    <property type="entry name" value="AMMECR1"/>
</dbReference>
<reference evidence="4 5" key="1">
    <citation type="submission" date="2020-08" db="EMBL/GenBank/DDBJ databases">
        <title>Acidobacteriota in marine sediments use diverse sulfur dissimilation pathways.</title>
        <authorList>
            <person name="Wasmund K."/>
        </authorList>
    </citation>
    <scope>NUCLEOTIDE SEQUENCE [LARGE SCALE GENOMIC DNA]</scope>
    <source>
        <strain evidence="4">MAG AM4</strain>
    </source>
</reference>
<dbReference type="HAMAP" id="MF_00055">
    <property type="entry name" value="MEMO1"/>
    <property type="match status" value="1"/>
</dbReference>
<dbReference type="InterPro" id="IPR027623">
    <property type="entry name" value="AmmeMemoSam_A"/>
</dbReference>
<dbReference type="Gene3D" id="3.30.700.20">
    <property type="entry name" value="Hypothetical protein ph0010, domain 1"/>
    <property type="match status" value="1"/>
</dbReference>
<dbReference type="Gene3D" id="3.30.1490.150">
    <property type="entry name" value="Hypothetical protein ph0010, domain 2"/>
    <property type="match status" value="1"/>
</dbReference>
<dbReference type="InterPro" id="IPR036071">
    <property type="entry name" value="AMMECR1_dom_sf"/>
</dbReference>
<comment type="similarity">
    <text evidence="1 2">Belongs to the MEMO1 family.</text>
</comment>
<feature type="domain" description="AMMECR1" evidence="3">
    <location>
        <begin position="302"/>
        <end position="487"/>
    </location>
</feature>
<dbReference type="SUPFAM" id="SSF143447">
    <property type="entry name" value="AMMECR1-like"/>
    <property type="match status" value="1"/>
</dbReference>
<dbReference type="AlphaFoldDB" id="A0A8J7CLI7"/>
<evidence type="ECO:0000313" key="4">
    <source>
        <dbReference type="EMBL" id="MBD3868143.1"/>
    </source>
</evidence>
<dbReference type="Proteomes" id="UP000648239">
    <property type="component" value="Unassembled WGS sequence"/>
</dbReference>
<sequence length="487" mass="53225">MIHSLGPNLAGTWYPADRDELQSEVRRMLATEGDPDAGADPVIALIEPHAGYAYSGQVAAAGFRQVRGERFRRVIMLGPSHHEYFKGAAIPMAAGYNTPMGTVPLDTEVLGDLAGKTGFLPGNTAFEKEHCLEIELPFLQEALAPGWKLVPVLLGHDLPEDMATQVAAGLQHWYDSGTLLVASSDLTHFGHSFQYVPFKDDLPERIRDLDMGALDRILAGDREGFRSYVTRTGATICGRNAIDILMRMVPGSAQAELLRYDSSGNMTSDWKHSVSYAALAFRASGIDSNPGVPDDDHALRPGDRNWLLNLAREAIRSTLDRTEEPQGPPEDCPPILLANRATFVTLQAPGPGGYRLRGCIGNMTPRHPLYRSVMDNACKSAFSDPRFDALERKELDRVRIEISVLSPMQPVDDPETIVPGRDGVQLASGSRVAVFLPQVAKEQGWDREELLDNLSLKAGLKKGSWKQSRLSAFQATVFGEEPDDGAA</sequence>
<dbReference type="PANTHER" id="PTHR11060:SF0">
    <property type="entry name" value="PROTEIN MEMO1"/>
    <property type="match status" value="1"/>
</dbReference>
<dbReference type="EMBL" id="JACXWD010000023">
    <property type="protein sequence ID" value="MBD3868143.1"/>
    <property type="molecule type" value="Genomic_DNA"/>
</dbReference>
<dbReference type="Pfam" id="PF01875">
    <property type="entry name" value="Memo"/>
    <property type="match status" value="1"/>
</dbReference>
<comment type="caution">
    <text evidence="4">The sequence shown here is derived from an EMBL/GenBank/DDBJ whole genome shotgun (WGS) entry which is preliminary data.</text>
</comment>
<dbReference type="InterPro" id="IPR002733">
    <property type="entry name" value="AMMECR1_domain"/>
</dbReference>
<gene>
    <name evidence="4" type="primary">amrB</name>
    <name evidence="4" type="ORF">IFK94_08455</name>
</gene>
<dbReference type="Pfam" id="PF01871">
    <property type="entry name" value="AMMECR1"/>
    <property type="match status" value="1"/>
</dbReference>
<name>A0A8J7CLI7_9BACT</name>
<protein>
    <recommendedName>
        <fullName evidence="2">MEMO1 family protein IFK94_08455</fullName>
    </recommendedName>
</protein>
<dbReference type="CDD" id="cd07361">
    <property type="entry name" value="MEMO_like"/>
    <property type="match status" value="1"/>
</dbReference>
<dbReference type="NCBIfam" id="TIGR00296">
    <property type="entry name" value="TIGR00296 family protein"/>
    <property type="match status" value="1"/>
</dbReference>
<dbReference type="InterPro" id="IPR002737">
    <property type="entry name" value="MEMO1_fam"/>
</dbReference>
<dbReference type="NCBIfam" id="TIGR04335">
    <property type="entry name" value="AmmeMemoSam_A"/>
    <property type="match status" value="1"/>
</dbReference>